<dbReference type="RefSeq" id="WP_366194107.1">
    <property type="nucleotide sequence ID" value="NZ_JBFBVU010000023.1"/>
</dbReference>
<dbReference type="Pfam" id="PF03567">
    <property type="entry name" value="Sulfotransfer_2"/>
    <property type="match status" value="1"/>
</dbReference>
<dbReference type="SUPFAM" id="SSF52540">
    <property type="entry name" value="P-loop containing nucleoside triphosphate hydrolases"/>
    <property type="match status" value="1"/>
</dbReference>
<dbReference type="Proteomes" id="UP001553161">
    <property type="component" value="Unassembled WGS sequence"/>
</dbReference>
<dbReference type="InterPro" id="IPR027417">
    <property type="entry name" value="P-loop_NTPase"/>
</dbReference>
<gene>
    <name evidence="1" type="ORF">AB0T83_15355</name>
</gene>
<reference evidence="1 2" key="1">
    <citation type="submission" date="2024-07" db="EMBL/GenBank/DDBJ databases">
        <authorList>
            <person name="Kang M."/>
        </authorList>
    </citation>
    <scope>NUCLEOTIDE SEQUENCE [LARGE SCALE GENOMIC DNA]</scope>
    <source>
        <strain evidence="1 2">DFM31</strain>
    </source>
</reference>
<evidence type="ECO:0000313" key="2">
    <source>
        <dbReference type="Proteomes" id="UP001553161"/>
    </source>
</evidence>
<dbReference type="EMBL" id="JBFBVU010000023">
    <property type="protein sequence ID" value="MEV8468151.1"/>
    <property type="molecule type" value="Genomic_DNA"/>
</dbReference>
<proteinExistence type="predicted"/>
<evidence type="ECO:0000313" key="1">
    <source>
        <dbReference type="EMBL" id="MEV8468151.1"/>
    </source>
</evidence>
<protein>
    <submittedName>
        <fullName evidence="1">Sulfotransferase family 2 domain-containing protein</fullName>
    </submittedName>
</protein>
<name>A0ABV3L991_9RHOB</name>
<dbReference type="Gene3D" id="3.40.50.300">
    <property type="entry name" value="P-loop containing nucleotide triphosphate hydrolases"/>
    <property type="match status" value="1"/>
</dbReference>
<organism evidence="1 2">
    <name type="scientific">Meridianimarinicoccus marinus</name>
    <dbReference type="NCBI Taxonomy" id="3231483"/>
    <lineage>
        <taxon>Bacteria</taxon>
        <taxon>Pseudomonadati</taxon>
        <taxon>Pseudomonadota</taxon>
        <taxon>Alphaproteobacteria</taxon>
        <taxon>Rhodobacterales</taxon>
        <taxon>Paracoccaceae</taxon>
        <taxon>Meridianimarinicoccus</taxon>
    </lineage>
</organism>
<dbReference type="InterPro" id="IPR005331">
    <property type="entry name" value="Sulfotransferase"/>
</dbReference>
<keyword evidence="2" id="KW-1185">Reference proteome</keyword>
<sequence>MPIFKAGEKLVLYAHVPKCGGSAVSWYLTERFGQVAFHDSRHTRHDPRSLWSRTSPQHIDRTSLSRLFPDGFFDAMFTIVRHPVARLVSAYHFQLEVEQSISTQVSFSDWLEDLTDRRAEDPFVHDNHVRPMTEIVPEGAQVFHMEHGLDALVPWFDALTGTAAAPRALPKINERGNYAKVAVERARPTDWDLERIAEIYAGDFSRFGYEIGSKAPKSPAPALTAAQIAERDAALKAFNSPMAKFTRKITRRMGR</sequence>
<comment type="caution">
    <text evidence="1">The sequence shown here is derived from an EMBL/GenBank/DDBJ whole genome shotgun (WGS) entry which is preliminary data.</text>
</comment>
<accession>A0ABV3L991</accession>